<evidence type="ECO:0000313" key="2">
    <source>
        <dbReference type="EMBL" id="KAF5539094.1"/>
    </source>
</evidence>
<feature type="region of interest" description="Disordered" evidence="1">
    <location>
        <begin position="1"/>
        <end position="22"/>
    </location>
</feature>
<accession>A0A8H5MRY0</accession>
<feature type="compositionally biased region" description="Basic and acidic residues" evidence="1">
    <location>
        <begin position="1257"/>
        <end position="1271"/>
    </location>
</feature>
<reference evidence="2 3" key="1">
    <citation type="submission" date="2020-05" db="EMBL/GenBank/DDBJ databases">
        <title>Identification and distribution of gene clusters putatively required for synthesis of sphingolipid metabolism inhibitors in phylogenetically diverse species of the filamentous fungus Fusarium.</title>
        <authorList>
            <person name="Kim H.-S."/>
            <person name="Busman M."/>
            <person name="Brown D.W."/>
            <person name="Divon H."/>
            <person name="Uhlig S."/>
            <person name="Proctor R.H."/>
        </authorList>
    </citation>
    <scope>NUCLEOTIDE SEQUENCE [LARGE SCALE GENOMIC DNA]</scope>
    <source>
        <strain evidence="2 3">NRRL 13617</strain>
    </source>
</reference>
<sequence length="1369" mass="154580">MLSTKLHDGKDPQDFPRPKDRDIFNEFKEFARQQRRNTQQARSKREKGDKEVRLTELKKFAQSFKLATPVPSDLVKILSNDPSKQKEIIEKGRRDAEPLEQEKAEVAENMEAVKYEGYNHPYYSNPYFREYYSGYGQLGGEDYRHDVVPSDDVGGAGTNSRPYYGTRAPYYDQYYPQNNHMKGHSVPENAEVAENMGAVKYDGYNRPYYSNPYYHQYYSQKSHMTGPSLPEKAELAKTKKVIEAEKQSPQPQKDNKAVPQLPHTNSWADVVRGTSLKVDQPIAPISSPSTNEPTTSVYSSSLSGFTRSTEATETTKLTSVSSRSKIVRPNQVQNPNPSLGILGDIQEVEEDAPSVLGQNKTGRLPQNEPCDKDDESLISQTSTTYTPEQRDDVVVRFSQAMLKGLQSHVNYSAANKSSRQHVLAHLRSALRTFAEAVQADKSEKTQAKARKMVRRLRSEIARNLQDQVLRHDQVQESNRIPIDLTDREEMGAAEKIDRWDIPTPDLDCQAGWQAEPDIQPRYQYHSEPSLSLPTRSESSLEQSDIEVSQRDTTQIYGTSINPVEVMKHFSTHPAFEKLLQTTRKLFERFHSQKMDLVRQRTSLSIRRQLGKRGSNNSVAIFNLDWDLPSFLIANYDDGVHQSIDKILAVTGTMGNAQLCSVGQYFAWAWPGYEFQLLEELQSTLRGSRRKNRRRKRRPAGRVTVDSTLHMVTVHGAEDFIIAIAQQLSWLIAVCQEKQDQLCHAYVGFFEANIAETTAIATFDIDVQLEVPSIEPSVSCWNTIVGPAVIVTGFPLPERHHNEQGLEMSIPVMAALADTPQAVSYRGGFVFKARHHALVPIEDFGSSIQWHLIDTYPESLEWTHIDRACPARLRGTMNKEFWNRRSFLGWCPQVHELLATSSFNHASVQYSKAVKPPRWAQIDKFIIGFSQWGTATAEVTFGKKDGFRSVRPDDYETLLDDAKKTQVILHDTTHKRAFQTNAEDLILNILLHRQSLQLSGQSQNPTDKNAVDIIHGADTSRQRTSTRAAMLSNAEKVFSIRTSMSNAKKEESRFKYEVKLLYSTVDGLWAQSYASGDTAVKLGVKFGQNVTGWEYMDVVNNIKVILPKSVDLKKSCGRWNDYAKDIQAIVLFGGEFGDILKPESSALCLNYKCLPRDECYLGVRVDTLQWLFDRQGSSQDQKKLSPSGLTLQGSQDLFRPCAGICSDHVVRIVKESKGHSPLPLEKNGAIIIGEARGGLLPNMFGKNRQQQKKPSRAQRQERQALYRAERETVPITAKQFPRPDVLPKPIDSSNRTSENRKARRPRYEMSSSSTVSSGHWSGSITDGIVSSSSISSSPPMRTWSSIVAYKTKKAEFEARVDNKSEIRPAA</sequence>
<feature type="region of interest" description="Disordered" evidence="1">
    <location>
        <begin position="281"/>
        <end position="338"/>
    </location>
</feature>
<dbReference type="EMBL" id="JAAOAQ010000631">
    <property type="protein sequence ID" value="KAF5539094.1"/>
    <property type="molecule type" value="Genomic_DNA"/>
</dbReference>
<feature type="region of interest" description="Disordered" evidence="1">
    <location>
        <begin position="243"/>
        <end position="263"/>
    </location>
</feature>
<evidence type="ECO:0000313" key="3">
    <source>
        <dbReference type="Proteomes" id="UP000582016"/>
    </source>
</evidence>
<name>A0A8H5MRY0_9HYPO</name>
<feature type="region of interest" description="Disordered" evidence="1">
    <location>
        <begin position="355"/>
        <end position="375"/>
    </location>
</feature>
<feature type="compositionally biased region" description="Polar residues" evidence="1">
    <location>
        <begin position="286"/>
        <end position="337"/>
    </location>
</feature>
<evidence type="ECO:0000256" key="1">
    <source>
        <dbReference type="SAM" id="MobiDB-lite"/>
    </source>
</evidence>
<dbReference type="OrthoDB" id="1577640at2759"/>
<organism evidence="2 3">
    <name type="scientific">Fusarium phyllophilum</name>
    <dbReference type="NCBI Taxonomy" id="47803"/>
    <lineage>
        <taxon>Eukaryota</taxon>
        <taxon>Fungi</taxon>
        <taxon>Dikarya</taxon>
        <taxon>Ascomycota</taxon>
        <taxon>Pezizomycotina</taxon>
        <taxon>Sordariomycetes</taxon>
        <taxon>Hypocreomycetidae</taxon>
        <taxon>Hypocreales</taxon>
        <taxon>Nectriaceae</taxon>
        <taxon>Fusarium</taxon>
        <taxon>Fusarium fujikuroi species complex</taxon>
    </lineage>
</organism>
<protein>
    <submittedName>
        <fullName evidence="2">Alcohol dehydrogenase</fullName>
    </submittedName>
</protein>
<feature type="compositionally biased region" description="Low complexity" evidence="1">
    <location>
        <begin position="1309"/>
        <end position="1321"/>
    </location>
</feature>
<feature type="region of interest" description="Disordered" evidence="1">
    <location>
        <begin position="526"/>
        <end position="548"/>
    </location>
</feature>
<dbReference type="Proteomes" id="UP000582016">
    <property type="component" value="Unassembled WGS sequence"/>
</dbReference>
<feature type="region of interest" description="Disordered" evidence="1">
    <location>
        <begin position="1240"/>
        <end position="1321"/>
    </location>
</feature>
<gene>
    <name evidence="2" type="ORF">FPHYL_12356</name>
</gene>
<comment type="caution">
    <text evidence="2">The sequence shown here is derived from an EMBL/GenBank/DDBJ whole genome shotgun (WGS) entry which is preliminary data.</text>
</comment>
<proteinExistence type="predicted"/>
<feature type="region of interest" description="Disordered" evidence="1">
    <location>
        <begin position="31"/>
        <end position="50"/>
    </location>
</feature>
<keyword evidence="3" id="KW-1185">Reference proteome</keyword>